<accession>A0A0G3WGL2</accession>
<feature type="binding site" evidence="9">
    <location>
        <position position="407"/>
    </location>
    <ligand>
        <name>Mg(2+)</name>
        <dbReference type="ChEBI" id="CHEBI:18420"/>
        <label>1</label>
    </ligand>
</feature>
<dbReference type="EC" id="6.1.1.6" evidence="9"/>
<comment type="subcellular location">
    <subcellularLocation>
        <location evidence="9">Cytoplasm</location>
    </subcellularLocation>
</comment>
<dbReference type="Pfam" id="PF01336">
    <property type="entry name" value="tRNA_anti-codon"/>
    <property type="match status" value="1"/>
</dbReference>
<dbReference type="InterPro" id="IPR045864">
    <property type="entry name" value="aa-tRNA-synth_II/BPL/LPL"/>
</dbReference>
<dbReference type="InterPro" id="IPR018149">
    <property type="entry name" value="Lys-tRNA-synth_II_C"/>
</dbReference>
<dbReference type="HAMAP" id="MF_00252">
    <property type="entry name" value="Lys_tRNA_synth_class2"/>
    <property type="match status" value="1"/>
</dbReference>
<dbReference type="Pfam" id="PF00152">
    <property type="entry name" value="tRNA-synt_2"/>
    <property type="match status" value="1"/>
</dbReference>
<keyword evidence="4 9" id="KW-0547">Nucleotide-binding</keyword>
<dbReference type="OrthoDB" id="9801152at2"/>
<sequence>MENNQQPQTAAPIEQIMQQRKQKAIDLAAQGINPYPAKYALDKNIDILQKEFSSLEKEQVSDIKVKAAGRVMTYRNMGKAAFLDLRDGTGKIQIYIRADKVGADKYKLFKDMVDLSDIIAVEGVPFRTRTNELSIMVESWSMLTKAFRPLPEKWHGLKDTETRYRQRYLDLIANADVKDVFVKRAAIISAIRHKLEELNFIEVETPTLQSLAGGANARPFVTHHNALDINLFLRIAPELYLKRLVVGGIDRVFEIGRNFRNEGIDKNHNPEFTMLELYQAYADYNDMMDITETLIKTAAAKIGSTVNLEFRRAKMFDLIKEYTGLELLQYVETGKMYEQVKHLNLDVSPEAADKKVLDQLFDEKVIPHLQTPTFVMDYPAVYSPLSKVKFDQPEIAERFELYINGMEIGNAYSELNDPELQRKRFSEQMEAKKKGDDEVMPYDEDFIFALEQGLPPTGGLGIGIDRLVMILTKTESIREVLTFPAMRPE</sequence>
<dbReference type="SUPFAM" id="SSF50249">
    <property type="entry name" value="Nucleic acid-binding proteins"/>
    <property type="match status" value="1"/>
</dbReference>
<reference evidence="12 13" key="1">
    <citation type="submission" date="2014-09" db="EMBL/GenBank/DDBJ databases">
        <title>Complete genome sequence of Endomicrobium proavitum.</title>
        <authorList>
            <person name="Zheng H."/>
        </authorList>
    </citation>
    <scope>NUCLEOTIDE SEQUENCE [LARGE SCALE GENOMIC DNA]</scope>
    <source>
        <strain evidence="12 13">Rsa215</strain>
    </source>
</reference>
<dbReference type="Gene3D" id="2.40.50.140">
    <property type="entry name" value="Nucleic acid-binding proteins"/>
    <property type="match status" value="1"/>
</dbReference>
<keyword evidence="5 9" id="KW-0067">ATP-binding</keyword>
<evidence type="ECO:0000256" key="5">
    <source>
        <dbReference type="ARBA" id="ARBA00022840"/>
    </source>
</evidence>
<dbReference type="Proteomes" id="UP000035337">
    <property type="component" value="Chromosome"/>
</dbReference>
<evidence type="ECO:0000256" key="7">
    <source>
        <dbReference type="ARBA" id="ARBA00023146"/>
    </source>
</evidence>
<proteinExistence type="inferred from homology"/>
<dbReference type="InterPro" id="IPR012340">
    <property type="entry name" value="NA-bd_OB-fold"/>
</dbReference>
<keyword evidence="2 9" id="KW-0436">Ligase</keyword>
<dbReference type="AlphaFoldDB" id="A0A0G3WGL2"/>
<dbReference type="PRINTS" id="PR00982">
    <property type="entry name" value="TRNASYNTHLYS"/>
</dbReference>
<dbReference type="InterPro" id="IPR044136">
    <property type="entry name" value="Lys-tRNA-ligase_II_N"/>
</dbReference>
<keyword evidence="3 9" id="KW-0479">Metal-binding</keyword>
<dbReference type="CDD" id="cd00775">
    <property type="entry name" value="LysRS_core"/>
    <property type="match status" value="1"/>
</dbReference>
<dbReference type="NCBIfam" id="TIGR00499">
    <property type="entry name" value="lysS_bact"/>
    <property type="match status" value="1"/>
</dbReference>
<feature type="binding site" evidence="9">
    <location>
        <position position="400"/>
    </location>
    <ligand>
        <name>Mg(2+)</name>
        <dbReference type="ChEBI" id="CHEBI:18420"/>
        <label>1</label>
    </ligand>
</feature>
<comment type="cofactor">
    <cofactor evidence="9 10">
        <name>Mg(2+)</name>
        <dbReference type="ChEBI" id="CHEBI:18420"/>
    </cofactor>
    <text evidence="9 10">Binds 3 Mg(2+) ions per subunit.</text>
</comment>
<dbReference type="FunFam" id="2.40.50.140:FF:000024">
    <property type="entry name" value="Lysine--tRNA ligase"/>
    <property type="match status" value="1"/>
</dbReference>
<dbReference type="CDD" id="cd04322">
    <property type="entry name" value="LysRS_N"/>
    <property type="match status" value="1"/>
</dbReference>
<evidence type="ECO:0000256" key="10">
    <source>
        <dbReference type="RuleBase" id="RU000336"/>
    </source>
</evidence>
<evidence type="ECO:0000256" key="1">
    <source>
        <dbReference type="ARBA" id="ARBA00008226"/>
    </source>
</evidence>
<dbReference type="GO" id="GO:0005829">
    <property type="term" value="C:cytosol"/>
    <property type="evidence" value="ECO:0007669"/>
    <property type="project" value="TreeGrafter"/>
</dbReference>
<dbReference type="GO" id="GO:0000049">
    <property type="term" value="F:tRNA binding"/>
    <property type="evidence" value="ECO:0007669"/>
    <property type="project" value="TreeGrafter"/>
</dbReference>
<dbReference type="PROSITE" id="PS50862">
    <property type="entry name" value="AA_TRNA_LIGASE_II"/>
    <property type="match status" value="1"/>
</dbReference>
<dbReference type="STRING" id="1408281.Epro_0442"/>
<keyword evidence="9 10" id="KW-0460">Magnesium</keyword>
<keyword evidence="7 9" id="KW-0030">Aminoacyl-tRNA synthetase</keyword>
<dbReference type="PATRIC" id="fig|1408281.3.peg.455"/>
<feature type="domain" description="Aminoacyl-transfer RNA synthetases class-II family profile" evidence="11">
    <location>
        <begin position="184"/>
        <end position="488"/>
    </location>
</feature>
<dbReference type="PANTHER" id="PTHR42918:SF15">
    <property type="entry name" value="LYSINE--TRNA LIGASE, CHLOROPLASTIC_MITOCHONDRIAL"/>
    <property type="match status" value="1"/>
</dbReference>
<feature type="binding site" evidence="9">
    <location>
        <position position="407"/>
    </location>
    <ligand>
        <name>Mg(2+)</name>
        <dbReference type="ChEBI" id="CHEBI:18420"/>
        <label>2</label>
    </ligand>
</feature>
<dbReference type="NCBIfam" id="NF001756">
    <property type="entry name" value="PRK00484.1"/>
    <property type="match status" value="1"/>
</dbReference>
<dbReference type="RefSeq" id="WP_052570199.1">
    <property type="nucleotide sequence ID" value="NZ_CP009498.1"/>
</dbReference>
<gene>
    <name evidence="9 12" type="primary">lysS</name>
    <name evidence="12" type="ORF">Epro_0442</name>
</gene>
<evidence type="ECO:0000313" key="12">
    <source>
        <dbReference type="EMBL" id="AKL97821.1"/>
    </source>
</evidence>
<dbReference type="InterPro" id="IPR004364">
    <property type="entry name" value="Aa-tRNA-synt_II"/>
</dbReference>
<dbReference type="EMBL" id="CP009498">
    <property type="protein sequence ID" value="AKL97821.1"/>
    <property type="molecule type" value="Genomic_DNA"/>
</dbReference>
<evidence type="ECO:0000256" key="9">
    <source>
        <dbReference type="HAMAP-Rule" id="MF_00252"/>
    </source>
</evidence>
<evidence type="ECO:0000259" key="11">
    <source>
        <dbReference type="PROSITE" id="PS50862"/>
    </source>
</evidence>
<dbReference type="KEGG" id="epo:Epro_0442"/>
<keyword evidence="9" id="KW-0963">Cytoplasm</keyword>
<comment type="catalytic activity">
    <reaction evidence="8 9 10">
        <text>tRNA(Lys) + L-lysine + ATP = L-lysyl-tRNA(Lys) + AMP + diphosphate</text>
        <dbReference type="Rhea" id="RHEA:20792"/>
        <dbReference type="Rhea" id="RHEA-COMP:9696"/>
        <dbReference type="Rhea" id="RHEA-COMP:9697"/>
        <dbReference type="ChEBI" id="CHEBI:30616"/>
        <dbReference type="ChEBI" id="CHEBI:32551"/>
        <dbReference type="ChEBI" id="CHEBI:33019"/>
        <dbReference type="ChEBI" id="CHEBI:78442"/>
        <dbReference type="ChEBI" id="CHEBI:78529"/>
        <dbReference type="ChEBI" id="CHEBI:456215"/>
        <dbReference type="EC" id="6.1.1.6"/>
    </reaction>
</comment>
<dbReference type="SUPFAM" id="SSF55681">
    <property type="entry name" value="Class II aaRS and biotin synthetases"/>
    <property type="match status" value="1"/>
</dbReference>
<dbReference type="GO" id="GO:0000287">
    <property type="term" value="F:magnesium ion binding"/>
    <property type="evidence" value="ECO:0007669"/>
    <property type="project" value="UniProtKB-UniRule"/>
</dbReference>
<dbReference type="InterPro" id="IPR004365">
    <property type="entry name" value="NA-bd_OB_tRNA"/>
</dbReference>
<dbReference type="PANTHER" id="PTHR42918">
    <property type="entry name" value="LYSYL-TRNA SYNTHETASE"/>
    <property type="match status" value="1"/>
</dbReference>
<evidence type="ECO:0000256" key="6">
    <source>
        <dbReference type="ARBA" id="ARBA00022917"/>
    </source>
</evidence>
<dbReference type="GO" id="GO:0005524">
    <property type="term" value="F:ATP binding"/>
    <property type="evidence" value="ECO:0007669"/>
    <property type="project" value="UniProtKB-UniRule"/>
</dbReference>
<dbReference type="GO" id="GO:0004824">
    <property type="term" value="F:lysine-tRNA ligase activity"/>
    <property type="evidence" value="ECO:0007669"/>
    <property type="project" value="UniProtKB-UniRule"/>
</dbReference>
<evidence type="ECO:0000313" key="13">
    <source>
        <dbReference type="Proteomes" id="UP000035337"/>
    </source>
</evidence>
<evidence type="ECO:0000256" key="8">
    <source>
        <dbReference type="ARBA" id="ARBA00048573"/>
    </source>
</evidence>
<comment type="subunit">
    <text evidence="9">Homodimer.</text>
</comment>
<dbReference type="InterPro" id="IPR006195">
    <property type="entry name" value="aa-tRNA-synth_II"/>
</dbReference>
<dbReference type="Gene3D" id="3.30.930.10">
    <property type="entry name" value="Bira Bifunctional Protein, Domain 2"/>
    <property type="match status" value="1"/>
</dbReference>
<name>A0A0G3WGL2_9BACT</name>
<dbReference type="GO" id="GO:0006430">
    <property type="term" value="P:lysyl-tRNA aminoacylation"/>
    <property type="evidence" value="ECO:0007669"/>
    <property type="project" value="UniProtKB-UniRule"/>
</dbReference>
<protein>
    <recommendedName>
        <fullName evidence="9">Lysine--tRNA ligase</fullName>
        <ecNumber evidence="9">6.1.1.6</ecNumber>
    </recommendedName>
    <alternativeName>
        <fullName evidence="9">Lysyl-tRNA synthetase</fullName>
        <shortName evidence="9">LysRS</shortName>
    </alternativeName>
</protein>
<organism evidence="12 13">
    <name type="scientific">Endomicrobium proavitum</name>
    <dbReference type="NCBI Taxonomy" id="1408281"/>
    <lineage>
        <taxon>Bacteria</taxon>
        <taxon>Pseudomonadati</taxon>
        <taxon>Elusimicrobiota</taxon>
        <taxon>Endomicrobiia</taxon>
        <taxon>Endomicrobiales</taxon>
        <taxon>Endomicrobiaceae</taxon>
        <taxon>Endomicrobium</taxon>
    </lineage>
</organism>
<evidence type="ECO:0000256" key="3">
    <source>
        <dbReference type="ARBA" id="ARBA00022723"/>
    </source>
</evidence>
<comment type="similarity">
    <text evidence="1 9">Belongs to the class-II aminoacyl-tRNA synthetase family.</text>
</comment>
<keyword evidence="6 9" id="KW-0648">Protein biosynthesis</keyword>
<evidence type="ECO:0000256" key="4">
    <source>
        <dbReference type="ARBA" id="ARBA00022741"/>
    </source>
</evidence>
<dbReference type="InterPro" id="IPR002313">
    <property type="entry name" value="Lys-tRNA-ligase_II"/>
</dbReference>
<keyword evidence="13" id="KW-1185">Reference proteome</keyword>
<evidence type="ECO:0000256" key="2">
    <source>
        <dbReference type="ARBA" id="ARBA00022598"/>
    </source>
</evidence>